<dbReference type="InterPro" id="IPR042100">
    <property type="entry name" value="Bug_dom1"/>
</dbReference>
<comment type="similarity">
    <text evidence="1">Belongs to the UPF0065 (bug) family.</text>
</comment>
<evidence type="ECO:0000256" key="1">
    <source>
        <dbReference type="ARBA" id="ARBA00006987"/>
    </source>
</evidence>
<reference evidence="4" key="1">
    <citation type="journal article" date="2019" name="Int. J. Syst. Evol. Microbiol.">
        <title>The Global Catalogue of Microorganisms (GCM) 10K type strain sequencing project: providing services to taxonomists for standard genome sequencing and annotation.</title>
        <authorList>
            <consortium name="The Broad Institute Genomics Platform"/>
            <consortium name="The Broad Institute Genome Sequencing Center for Infectious Disease"/>
            <person name="Wu L."/>
            <person name="Ma J."/>
        </authorList>
    </citation>
    <scope>NUCLEOTIDE SEQUENCE [LARGE SCALE GENOMIC DNA]</scope>
    <source>
        <strain evidence="4">CCUG 39402</strain>
    </source>
</reference>
<evidence type="ECO:0000313" key="3">
    <source>
        <dbReference type="EMBL" id="MFC6282516.1"/>
    </source>
</evidence>
<dbReference type="SUPFAM" id="SSF53850">
    <property type="entry name" value="Periplasmic binding protein-like II"/>
    <property type="match status" value="1"/>
</dbReference>
<dbReference type="Proteomes" id="UP001596270">
    <property type="component" value="Unassembled WGS sequence"/>
</dbReference>
<proteinExistence type="inferred from homology"/>
<dbReference type="PIRSF" id="PIRSF017082">
    <property type="entry name" value="YflP"/>
    <property type="match status" value="1"/>
</dbReference>
<dbReference type="RefSeq" id="WP_371436687.1">
    <property type="nucleotide sequence ID" value="NZ_JBHSRS010000078.1"/>
</dbReference>
<dbReference type="PANTHER" id="PTHR42928:SF5">
    <property type="entry name" value="BLR1237 PROTEIN"/>
    <property type="match status" value="1"/>
</dbReference>
<dbReference type="PANTHER" id="PTHR42928">
    <property type="entry name" value="TRICARBOXYLATE-BINDING PROTEIN"/>
    <property type="match status" value="1"/>
</dbReference>
<feature type="signal peptide" evidence="2">
    <location>
        <begin position="1"/>
        <end position="30"/>
    </location>
</feature>
<gene>
    <name evidence="3" type="ORF">ACFQND_14925</name>
</gene>
<dbReference type="Gene3D" id="3.40.190.150">
    <property type="entry name" value="Bordetella uptake gene, domain 1"/>
    <property type="match status" value="1"/>
</dbReference>
<keyword evidence="4" id="KW-1185">Reference proteome</keyword>
<evidence type="ECO:0000313" key="4">
    <source>
        <dbReference type="Proteomes" id="UP001596270"/>
    </source>
</evidence>
<feature type="chain" id="PRO_5046439505" evidence="2">
    <location>
        <begin position="31"/>
        <end position="333"/>
    </location>
</feature>
<name>A0ABW1U1B6_9BURK</name>
<dbReference type="Gene3D" id="3.40.190.10">
    <property type="entry name" value="Periplasmic binding protein-like II"/>
    <property type="match status" value="1"/>
</dbReference>
<keyword evidence="2" id="KW-0732">Signal</keyword>
<dbReference type="CDD" id="cd07012">
    <property type="entry name" value="PBP2_Bug_TTT"/>
    <property type="match status" value="1"/>
</dbReference>
<dbReference type="InterPro" id="IPR005064">
    <property type="entry name" value="BUG"/>
</dbReference>
<sequence>MTSPIASVLTRRTALGLAVAAMSMLPVAQAQTPAAKWPAQPIRFVVPFPAGSAPDVLIRFVGIKLTDKWGQAVIVDNKPGGSGVIGMNGILNSPADGSTFGFVQGSAISVAPSTIKGVSYDFNRDFVPVTLAAVAPFILAVPADSPYKTLADFVGAAKAKPKGIEVADNGRGTAPHLASALLGLQSGAQFLEVHYPGGAQAMQATLGGQTKMMVETYNVVAGNVQGGKMRVLASMGDRVEPGLEAFPLASKTVPGAVAHGWFAVIAKKGVDQAVLAKLNKDMGDALMLPDVVAKSRELGVYPRPGTPEQLVQYINEDRKTWQGVLDKLNIKPE</sequence>
<comment type="caution">
    <text evidence="3">The sequence shown here is derived from an EMBL/GenBank/DDBJ whole genome shotgun (WGS) entry which is preliminary data.</text>
</comment>
<organism evidence="3 4">
    <name type="scientific">Polaromonas aquatica</name>
    <dbReference type="NCBI Taxonomy" id="332657"/>
    <lineage>
        <taxon>Bacteria</taxon>
        <taxon>Pseudomonadati</taxon>
        <taxon>Pseudomonadota</taxon>
        <taxon>Betaproteobacteria</taxon>
        <taxon>Burkholderiales</taxon>
        <taxon>Comamonadaceae</taxon>
        <taxon>Polaromonas</taxon>
    </lineage>
</organism>
<evidence type="ECO:0000256" key="2">
    <source>
        <dbReference type="SAM" id="SignalP"/>
    </source>
</evidence>
<dbReference type="Pfam" id="PF03401">
    <property type="entry name" value="TctC"/>
    <property type="match status" value="1"/>
</dbReference>
<protein>
    <submittedName>
        <fullName evidence="3">Bug family tripartite tricarboxylate transporter substrate binding protein</fullName>
    </submittedName>
</protein>
<dbReference type="EMBL" id="JBHSRS010000078">
    <property type="protein sequence ID" value="MFC6282516.1"/>
    <property type="molecule type" value="Genomic_DNA"/>
</dbReference>
<accession>A0ABW1U1B6</accession>